<dbReference type="PANTHER" id="PTHR22845">
    <property type="entry name" value="APOPTOTIC PROTEASE-ACTIVATING FACTOR 1"/>
    <property type="match status" value="1"/>
</dbReference>
<dbReference type="InterPro" id="IPR002182">
    <property type="entry name" value="NB-ARC"/>
</dbReference>
<dbReference type="SMART" id="SM00320">
    <property type="entry name" value="WD40"/>
    <property type="match status" value="6"/>
</dbReference>
<dbReference type="SUPFAM" id="SSF52540">
    <property type="entry name" value="P-loop containing nucleoside triphosphate hydrolases"/>
    <property type="match status" value="1"/>
</dbReference>
<dbReference type="GO" id="GO:0043531">
    <property type="term" value="F:ADP binding"/>
    <property type="evidence" value="ECO:0007669"/>
    <property type="project" value="InterPro"/>
</dbReference>
<evidence type="ECO:0000256" key="5">
    <source>
        <dbReference type="SAM" id="MobiDB-lite"/>
    </source>
</evidence>
<dbReference type="Proteomes" id="UP000695007">
    <property type="component" value="Unplaced"/>
</dbReference>
<dbReference type="InterPro" id="IPR001680">
    <property type="entry name" value="WD40_rpt"/>
</dbReference>
<keyword evidence="2" id="KW-0053">Apoptosis</keyword>
<evidence type="ECO:0000256" key="2">
    <source>
        <dbReference type="ARBA" id="ARBA00022703"/>
    </source>
</evidence>
<dbReference type="Gene3D" id="3.40.50.300">
    <property type="entry name" value="P-loop containing nucleotide triphosphate hydrolases"/>
    <property type="match status" value="1"/>
</dbReference>
<gene>
    <name evidence="8" type="primary">LOC105362014</name>
</gene>
<feature type="compositionally biased region" description="Polar residues" evidence="5">
    <location>
        <begin position="1271"/>
        <end position="1285"/>
    </location>
</feature>
<dbReference type="KEGG" id="csol:105362014"/>
<keyword evidence="1 4" id="KW-0853">WD repeat</keyword>
<dbReference type="Pfam" id="PF21296">
    <property type="entry name" value="WHD_APAF1"/>
    <property type="match status" value="1"/>
</dbReference>
<evidence type="ECO:0000256" key="4">
    <source>
        <dbReference type="PROSITE-ProRule" id="PRU00221"/>
    </source>
</evidence>
<evidence type="ECO:0000256" key="3">
    <source>
        <dbReference type="ARBA" id="ARBA00022737"/>
    </source>
</evidence>
<dbReference type="InterPro" id="IPR001315">
    <property type="entry name" value="CARD"/>
</dbReference>
<dbReference type="InterPro" id="IPR011029">
    <property type="entry name" value="DEATH-like_dom_sf"/>
</dbReference>
<dbReference type="Gene3D" id="1.10.533.10">
    <property type="entry name" value="Death Domain, Fas"/>
    <property type="match status" value="1"/>
</dbReference>
<dbReference type="CDD" id="cd01671">
    <property type="entry name" value="CARD"/>
    <property type="match status" value="1"/>
</dbReference>
<protein>
    <submittedName>
        <fullName evidence="8">Apoptotic protease-activating factor 1-like</fullName>
    </submittedName>
</protein>
<dbReference type="Gene3D" id="1.25.40.370">
    <property type="match status" value="1"/>
</dbReference>
<evidence type="ECO:0000256" key="1">
    <source>
        <dbReference type="ARBA" id="ARBA00022574"/>
    </source>
</evidence>
<dbReference type="InterPro" id="IPR042197">
    <property type="entry name" value="Apaf_helical"/>
</dbReference>
<dbReference type="PROSITE" id="PS50209">
    <property type="entry name" value="CARD"/>
    <property type="match status" value="1"/>
</dbReference>
<proteinExistence type="predicted"/>
<reference evidence="8" key="1">
    <citation type="submission" date="2025-08" db="UniProtKB">
        <authorList>
            <consortium name="RefSeq"/>
        </authorList>
    </citation>
    <scope>IDENTIFICATION</scope>
</reference>
<dbReference type="Gene3D" id="2.130.10.10">
    <property type="entry name" value="YVTN repeat-like/Quinoprotein amine dehydrogenase"/>
    <property type="match status" value="2"/>
</dbReference>
<dbReference type="SUPFAM" id="SSF50998">
    <property type="entry name" value="Quinoprotein alcohol dehydrogenase-like"/>
    <property type="match status" value="1"/>
</dbReference>
<dbReference type="Pfam" id="PF00619">
    <property type="entry name" value="CARD"/>
    <property type="match status" value="1"/>
</dbReference>
<dbReference type="PANTHER" id="PTHR22845:SF5">
    <property type="entry name" value="APOPTOTIC PROTEASE-ACTIVATING FACTOR 1"/>
    <property type="match status" value="1"/>
</dbReference>
<dbReference type="PROSITE" id="PS50082">
    <property type="entry name" value="WD_REPEATS_2"/>
    <property type="match status" value="1"/>
</dbReference>
<sequence>MPFTMDQKHQDVLRQMRQNIIDDLDVYNGIILPLTTEYILREEDVNDIKRGKTKEERAQMLLDLLPKRGSHAFEVFHQSLRHQYWWLSDEIDKLLEPTASGITSSDTLFVYPNMQPVSPLTVTRDEMVEKLKNALCDLQPNGYIALHGMKGFGKSCLTASTLKDKNLTLKLFNNEIYWIKFGYKRSINEEILIQLNNLYHQIKNLNTLIETVNSEPLEKSLKQTLENHFRKPVHQHALLILDDVCHKEIVDKFDFACKTLVITPDIGVLSKRSYIVVTMDHGFTEGETLGLFAKVLDISVDRLPLEARLIHEECKGMPLLIAMFAAQFENFKHDMKHHNGRWEYYLNCLRTKNAKNKVIEEFMKIQEATFDMCIDQLKKEMKERYENLAIFSEDVNIMPKTLEILWEEEPYSVDDQMLDFCHKSLAAKKWNDDLRSYIYGVHDLLLCHLRKKLTSTQLRDKHRVFIEKYRKYCNGDFSKLPNDNYSLSYIGHHLEQAEMFEEFASLYMNFDFLQAKINYTGLSDLFIDLKKYRKYITNNGDKIIESNLVDLEKFLESQANTLAKHRLMKCLDLVQIALDHPDKGFVKDTAKRLALSRSFSLYLSHQRNVMTNPYLNFCEEVITNASTVVFTNEPNHILVGSHDGQIILWDCDNRKPKIFSGHNKKYAIKKIVLSLPGDYFLALSEDGVLKLFALSENEYTSNGLNIPVQNPRHKQTFWTGFFETTHDDSLKTFSVHNEIITDMKFAQTNNKIAVCTTVGTVMLWDENGNFEWQDKYKHHRFGGVSFTTMDNLLHVMDETISVVRIYKKNQERGYTYVSQFNLQLNNPRVIYFSKHPMEDNCLVIVTDKTALYFKWFYNNNEHIHSYEKYIKTEEKNKHTHYVAATLTYDARYLIIGNSKGIISVMKAFNPDDLITYFKGYVTSLDSYWMDYEDFHLICGSEKRWIYRWRIGADEKPKSVKKLLFDAKMENLGKENTVVLKTSPSTITAYNGKKIITKIESHHGKIMSINLYDNAQKLIYITETGSVVIYSMLTEKSTQISKLDSVDSFINVIKIENNYMVLCRAINNSLQVWRNIKISQLIEGSGHVIFVHKITENCALTVAKSGKMKYWIIEDFKWRELYEFTDNDGTIIYSCLSSLKLFLAVLKDESKVVIYKMPNIENEQSDNMKIECYMKYRYKQQLNSCQFSQDEKYLALALDGGDICIIDVLAQAELGRLSLHCSTVTQLHWSPVSIGVPILLSVNCDELAWWNVAFLKSPDKSQNRRSRMGFSRSISNPTVGISPRSSCKIPSSQSAELSAVGEKVSTLLLNVDEYWNRKLAKSGNPERPALLGCVQLPSSCTDKLEFLMLNKDNYWVAT</sequence>
<dbReference type="SUPFAM" id="SSF47986">
    <property type="entry name" value="DEATH domain"/>
    <property type="match status" value="1"/>
</dbReference>
<dbReference type="InterPro" id="IPR011047">
    <property type="entry name" value="Quinoprotein_ADH-like_sf"/>
</dbReference>
<dbReference type="GO" id="GO:0042981">
    <property type="term" value="P:regulation of apoptotic process"/>
    <property type="evidence" value="ECO:0007669"/>
    <property type="project" value="InterPro"/>
</dbReference>
<dbReference type="Pfam" id="PF00400">
    <property type="entry name" value="WD40"/>
    <property type="match status" value="1"/>
</dbReference>
<dbReference type="RefSeq" id="XP_011497642.1">
    <property type="nucleotide sequence ID" value="XM_011499340.1"/>
</dbReference>
<dbReference type="GO" id="GO:0005829">
    <property type="term" value="C:cytosol"/>
    <property type="evidence" value="ECO:0007669"/>
    <property type="project" value="UniProtKB-ARBA"/>
</dbReference>
<feature type="repeat" description="WD" evidence="4">
    <location>
        <begin position="733"/>
        <end position="765"/>
    </location>
</feature>
<dbReference type="InterPro" id="IPR036388">
    <property type="entry name" value="WH-like_DNA-bd_sf"/>
</dbReference>
<dbReference type="Gene3D" id="1.10.8.430">
    <property type="entry name" value="Helical domain of apoptotic protease-activating factors"/>
    <property type="match status" value="1"/>
</dbReference>
<evidence type="ECO:0000313" key="8">
    <source>
        <dbReference type="RefSeq" id="XP_011497642.1"/>
    </source>
</evidence>
<dbReference type="Pfam" id="PF00931">
    <property type="entry name" value="NB-ARC"/>
    <property type="match status" value="1"/>
</dbReference>
<dbReference type="GO" id="GO:0006915">
    <property type="term" value="P:apoptotic process"/>
    <property type="evidence" value="ECO:0007669"/>
    <property type="project" value="UniProtKB-KW"/>
</dbReference>
<dbReference type="InterPro" id="IPR027417">
    <property type="entry name" value="P-loop_NTPase"/>
</dbReference>
<evidence type="ECO:0000259" key="6">
    <source>
        <dbReference type="PROSITE" id="PS50209"/>
    </source>
</evidence>
<evidence type="ECO:0000313" key="7">
    <source>
        <dbReference type="Proteomes" id="UP000695007"/>
    </source>
</evidence>
<keyword evidence="7" id="KW-1185">Reference proteome</keyword>
<dbReference type="GeneID" id="105362014"/>
<accession>A0AAJ7DV78</accession>
<dbReference type="InterPro" id="IPR041452">
    <property type="entry name" value="APAF1_C"/>
</dbReference>
<feature type="region of interest" description="Disordered" evidence="5">
    <location>
        <begin position="1260"/>
        <end position="1285"/>
    </location>
</feature>
<feature type="domain" description="CARD" evidence="6">
    <location>
        <begin position="5"/>
        <end position="82"/>
    </location>
</feature>
<dbReference type="Gene3D" id="1.10.10.10">
    <property type="entry name" value="Winged helix-like DNA-binding domain superfamily/Winged helix DNA-binding domain"/>
    <property type="match status" value="1"/>
</dbReference>
<dbReference type="InterPro" id="IPR015943">
    <property type="entry name" value="WD40/YVTN_repeat-like_dom_sf"/>
</dbReference>
<name>A0AAJ7DV78_9HYME</name>
<dbReference type="Pfam" id="PF17908">
    <property type="entry name" value="APAF1_C"/>
    <property type="match status" value="1"/>
</dbReference>
<keyword evidence="3" id="KW-0677">Repeat</keyword>
<dbReference type="InterPro" id="IPR048975">
    <property type="entry name" value="WHD_APAF1"/>
</dbReference>
<dbReference type="SMART" id="SM00114">
    <property type="entry name" value="CARD"/>
    <property type="match status" value="1"/>
</dbReference>
<organism evidence="7 8">
    <name type="scientific">Ceratosolen solmsi marchali</name>
    <dbReference type="NCBI Taxonomy" id="326594"/>
    <lineage>
        <taxon>Eukaryota</taxon>
        <taxon>Metazoa</taxon>
        <taxon>Ecdysozoa</taxon>
        <taxon>Arthropoda</taxon>
        <taxon>Hexapoda</taxon>
        <taxon>Insecta</taxon>
        <taxon>Pterygota</taxon>
        <taxon>Neoptera</taxon>
        <taxon>Endopterygota</taxon>
        <taxon>Hymenoptera</taxon>
        <taxon>Apocrita</taxon>
        <taxon>Proctotrupomorpha</taxon>
        <taxon>Chalcidoidea</taxon>
        <taxon>Agaonidae</taxon>
        <taxon>Agaoninae</taxon>
        <taxon>Ceratosolen</taxon>
    </lineage>
</organism>